<dbReference type="RefSeq" id="WP_240983728.1">
    <property type="nucleotide sequence ID" value="NZ_CDGJ01000138.1"/>
</dbReference>
<gene>
    <name evidence="1" type="ORF">DEACI_0636</name>
    <name evidence="2" type="ORF">DEACI_4148</name>
</gene>
<protein>
    <recommendedName>
        <fullName evidence="4">Polymerase beta nucleotidyltransferase domain-containing protein</fullName>
    </recommendedName>
</protein>
<dbReference type="AlphaFoldDB" id="A0A8S0XV38"/>
<sequence>MRIDKNDVLGGQSILKVRQLMKRGSWGPWNETLVSDVLGLDSADSNKLIQVLIDQGFVERMTDPTGEVQYINTIKGNALSMASAAKPISRVTAEKKLEEFLNRVRQVNGNPDYCYFVKKVLLFGSLLTEANEVNDIDLAVELVNKEDFHRRHRDRVNKALKEGRRFPNVVAQAYWPKEEVLRFLKARSRVFSIHDMDDQILHKVTSKVIYEQP</sequence>
<dbReference type="KEGG" id="aacx:DEACI_0636"/>
<evidence type="ECO:0000313" key="1">
    <source>
        <dbReference type="EMBL" id="CAA7599987.1"/>
    </source>
</evidence>
<evidence type="ECO:0008006" key="4">
    <source>
        <dbReference type="Google" id="ProtNLM"/>
    </source>
</evidence>
<dbReference type="EMBL" id="CDGJ01000138">
    <property type="protein sequence ID" value="CEJ09663.1"/>
    <property type="molecule type" value="Genomic_DNA"/>
</dbReference>
<dbReference type="CDD" id="cd05403">
    <property type="entry name" value="NT_KNTase_like"/>
    <property type="match status" value="1"/>
</dbReference>
<evidence type="ECO:0000313" key="2">
    <source>
        <dbReference type="EMBL" id="CEJ09663.1"/>
    </source>
</evidence>
<name>A0A8S0XV38_9FIRM</name>
<accession>A0A8S0XV38</accession>
<reference evidence="1" key="2">
    <citation type="submission" date="2020-01" db="EMBL/GenBank/DDBJ databases">
        <authorList>
            <person name="Hornung B."/>
        </authorList>
    </citation>
    <scope>NUCLEOTIDE SEQUENCE</scope>
    <source>
        <strain evidence="1">PacBioINE</strain>
    </source>
</reference>
<dbReference type="EMBL" id="LR746496">
    <property type="protein sequence ID" value="CAA7599987.1"/>
    <property type="molecule type" value="Genomic_DNA"/>
</dbReference>
<dbReference type="Proteomes" id="UP001071230">
    <property type="component" value="Unassembled WGS sequence"/>
</dbReference>
<keyword evidence="3" id="KW-1185">Reference proteome</keyword>
<evidence type="ECO:0000313" key="3">
    <source>
        <dbReference type="Proteomes" id="UP001071230"/>
    </source>
</evidence>
<organism evidence="1">
    <name type="scientific">Acididesulfobacillus acetoxydans</name>
    <dbReference type="NCBI Taxonomy" id="1561005"/>
    <lineage>
        <taxon>Bacteria</taxon>
        <taxon>Bacillati</taxon>
        <taxon>Bacillota</taxon>
        <taxon>Clostridia</taxon>
        <taxon>Eubacteriales</taxon>
        <taxon>Peptococcaceae</taxon>
        <taxon>Acididesulfobacillus</taxon>
    </lineage>
</organism>
<dbReference type="Proteomes" id="UP000836597">
    <property type="component" value="Chromosome"/>
</dbReference>
<reference evidence="2" key="1">
    <citation type="submission" date="2014-11" db="EMBL/GenBank/DDBJ databases">
        <authorList>
            <person name="Hornung B.V."/>
        </authorList>
    </citation>
    <scope>NUCLEOTIDE SEQUENCE</scope>
    <source>
        <strain evidence="2">INE</strain>
    </source>
</reference>
<proteinExistence type="predicted"/>